<feature type="compositionally biased region" description="Polar residues" evidence="3">
    <location>
        <begin position="424"/>
        <end position="450"/>
    </location>
</feature>
<evidence type="ECO:0000256" key="3">
    <source>
        <dbReference type="SAM" id="MobiDB-lite"/>
    </source>
</evidence>
<dbReference type="Proteomes" id="UP000324629">
    <property type="component" value="Unassembled WGS sequence"/>
</dbReference>
<dbReference type="AlphaFoldDB" id="A0A5J4NAL6"/>
<comment type="similarity">
    <text evidence="2">Belongs to the actin family.</text>
</comment>
<reference evidence="4 5" key="1">
    <citation type="journal article" date="2019" name="Gigascience">
        <title>Whole-genome sequence of the oriental lung fluke Paragonimus westermani.</title>
        <authorList>
            <person name="Oey H."/>
            <person name="Zakrzewski M."/>
            <person name="Narain K."/>
            <person name="Devi K.R."/>
            <person name="Agatsuma T."/>
            <person name="Nawaratna S."/>
            <person name="Gobert G.N."/>
            <person name="Jones M.K."/>
            <person name="Ragan M.A."/>
            <person name="McManus D.P."/>
            <person name="Krause L."/>
        </authorList>
    </citation>
    <scope>NUCLEOTIDE SEQUENCE [LARGE SCALE GENOMIC DNA]</scope>
    <source>
        <strain evidence="4 5">IND2009</strain>
    </source>
</reference>
<evidence type="ECO:0000313" key="5">
    <source>
        <dbReference type="Proteomes" id="UP000324629"/>
    </source>
</evidence>
<sequence length="624" mass="68583">MKTPFAAAERTVVIEPGSYYLKIGRAVDTQPKKFPHCIARRLKKHAFDATSLLSGPKPKLQMSCTDNSLSSSISELFNLPASEELLVEESTLQLQPVDDCSALTNPCDQFNLTDTNDHMPPIGEFAVFNEALLLCGNPDYQLFWPIRHGFLQQDANYSAVIQDLEDIWTTALEKHLEIPRVNLPSYRAILVIGDVFRRYEVRHLSELLLNKLCFGQMFVHQSAVCVTYCLGLLTACVVDVGEQKTSVCCVEDGVTTPDTRVVLSVGRSNVVRAFHDLVLPHGRRSEGGKPLDIDYSSMADLESLRMCLQTAEKGTSDLLFPTYGGGRKGDSDKPVGSSMNLSVPLLWPRARKQIARLPINVLTVLYANILPFACLKFTAEPFCGAKPGIFYECQLPSLDASQPDDPFDDLFVNLTTRERRKRNPGQTNTANDPTVLEMTSETKTADANESQAIESVPPQFVTNPPSASQNPCEAFDSLAAAIWWSVSQYANSVGCQTSLDPSVVPHYPAAPVGQVALEEARRRLLSSILLVGGGACGFAGQCLKKWLLAALTSKYSAAASHTSDYTGSRPSVDVIVQHDSSDVIAWCGARVVLTADSLNDMWITSTEWRKLGSRVLREKAPFLW</sequence>
<protein>
    <submittedName>
        <fullName evidence="4">Actin-related protein 8</fullName>
    </submittedName>
</protein>
<accession>A0A5J4NAL6</accession>
<dbReference type="PANTHER" id="PTHR11937">
    <property type="entry name" value="ACTIN"/>
    <property type="match status" value="1"/>
</dbReference>
<evidence type="ECO:0000256" key="2">
    <source>
        <dbReference type="RuleBase" id="RU000487"/>
    </source>
</evidence>
<dbReference type="SUPFAM" id="SSF53067">
    <property type="entry name" value="Actin-like ATPase domain"/>
    <property type="match status" value="3"/>
</dbReference>
<dbReference type="Gene3D" id="3.30.420.40">
    <property type="match status" value="2"/>
</dbReference>
<name>A0A5J4NAL6_9TREM</name>
<comment type="caution">
    <text evidence="4">The sequence shown here is derived from an EMBL/GenBank/DDBJ whole genome shotgun (WGS) entry which is preliminary data.</text>
</comment>
<dbReference type="Pfam" id="PF00022">
    <property type="entry name" value="Actin"/>
    <property type="match status" value="1"/>
</dbReference>
<keyword evidence="5" id="KW-1185">Reference proteome</keyword>
<organism evidence="4 5">
    <name type="scientific">Paragonimus westermani</name>
    <dbReference type="NCBI Taxonomy" id="34504"/>
    <lineage>
        <taxon>Eukaryota</taxon>
        <taxon>Metazoa</taxon>
        <taxon>Spiralia</taxon>
        <taxon>Lophotrochozoa</taxon>
        <taxon>Platyhelminthes</taxon>
        <taxon>Trematoda</taxon>
        <taxon>Digenea</taxon>
        <taxon>Plagiorchiida</taxon>
        <taxon>Troglotremata</taxon>
        <taxon>Troglotrematidae</taxon>
        <taxon>Paragonimus</taxon>
    </lineage>
</organism>
<dbReference type="SMART" id="SM00268">
    <property type="entry name" value="ACTIN"/>
    <property type="match status" value="1"/>
</dbReference>
<feature type="region of interest" description="Disordered" evidence="3">
    <location>
        <begin position="416"/>
        <end position="450"/>
    </location>
</feature>
<evidence type="ECO:0000256" key="1">
    <source>
        <dbReference type="ARBA" id="ARBA00003520"/>
    </source>
</evidence>
<comment type="function">
    <text evidence="1">Actins are highly conserved proteins that are involved in various types of cell motility and are ubiquitously expressed in all eukaryotic cells.</text>
</comment>
<dbReference type="EMBL" id="QNGE01004668">
    <property type="protein sequence ID" value="KAA3672661.1"/>
    <property type="molecule type" value="Genomic_DNA"/>
</dbReference>
<proteinExistence type="inferred from homology"/>
<evidence type="ECO:0000313" key="4">
    <source>
        <dbReference type="EMBL" id="KAA3672661.1"/>
    </source>
</evidence>
<gene>
    <name evidence="4" type="ORF">DEA37_0006306</name>
</gene>
<dbReference type="InterPro" id="IPR004000">
    <property type="entry name" value="Actin"/>
</dbReference>
<dbReference type="InterPro" id="IPR043129">
    <property type="entry name" value="ATPase_NBD"/>
</dbReference>